<comment type="caution">
    <text evidence="8">The sequence shown here is derived from an EMBL/GenBank/DDBJ whole genome shotgun (WGS) entry which is preliminary data.</text>
</comment>
<evidence type="ECO:0000256" key="3">
    <source>
        <dbReference type="ARBA" id="ARBA00022771"/>
    </source>
</evidence>
<dbReference type="PANTHER" id="PTHR46481">
    <property type="entry name" value="ZINC FINGER BED DOMAIN-CONTAINING PROTEIN 4"/>
    <property type="match status" value="1"/>
</dbReference>
<sequence>MTTPLQPVDDNNNAGRAPLSPPASPILSRHDENRAPEPTPATTEPPKKRRKVDSEALVNQSDEEVWHLTDEEIIDSLRSKWHSSAYDHYIPSLVRDEKTTPRCIRVILTCKFNNPSHQPFERLREARGSFNTTNMASSTKTCVKKDPSRAVVTLISPSGNVPYSEAMHRTLIALRCASSKRAFNQVEDPWYLKEVEMLRPGTKVPSADTVANDVQRLYQLLSVKVKDYFANRGREIHAVADGWTSPIEEQYLGAGIVWEDSGEIHYIILEFIRLTEKHTGDYLAREFSTTLKKYGLDFLLHLLQMDNAGNCNTTATCLPKYIPTFRGVLARGRCFLHIIQLVAKMIISFFFKQPKRKTTVKAKKGSAKRSISVPSTAEADDVEEIVVIADDLHEPEDNALPTAQELHDTRVVNTLRDIAIRKMGETGVKISAAEEKDALKLFPKVAGLAKKVHESRPIHTEFATIIANPATGLSTDSNTTELARRNATRWGSEYNCLRTRRLLQPAVDVLLADKTLKLSLYAYNKRQERLSVELETVLELLQAPSKVFQGKNRPLIVEVIPEMEDLDFSLNEIVNARDMSNVTRVAAFAGLLVLRKYYALLDECEAYRIAIVLCPDRKLQWFRDRMWTDEQIADLRSLVVRRFTESYKTPSPPTAPPPSASTSASTTAASTGRLSDRFRRTSAPSSTSTSEADNIHTYLDSPLVEVTGTVIQYWTKRLAPSDPKIMATPQLARFALSFCSCPATSVDAERSFSEGRHQIAWNQQQMSSQAFRAQMALASWAKAPFFDLETTVAEFGAEIRSLR</sequence>
<feature type="domain" description="HAT C-terminal dimerisation" evidence="7">
    <location>
        <begin position="696"/>
        <end position="780"/>
    </location>
</feature>
<protein>
    <submittedName>
        <fullName evidence="8">Putative AC transposase</fullName>
    </submittedName>
</protein>
<keyword evidence="3" id="KW-0863">Zinc-finger</keyword>
<dbReference type="Proteomes" id="UP000623467">
    <property type="component" value="Unassembled WGS sequence"/>
</dbReference>
<proteinExistence type="predicted"/>
<dbReference type="OrthoDB" id="3251057at2759"/>
<keyword evidence="2" id="KW-0479">Metal-binding</keyword>
<evidence type="ECO:0000259" key="7">
    <source>
        <dbReference type="Pfam" id="PF05699"/>
    </source>
</evidence>
<feature type="compositionally biased region" description="Low complexity" evidence="6">
    <location>
        <begin position="660"/>
        <end position="671"/>
    </location>
</feature>
<name>A0A8H6XIA5_9AGAR</name>
<keyword evidence="4" id="KW-0862">Zinc</keyword>
<dbReference type="GO" id="GO:0008270">
    <property type="term" value="F:zinc ion binding"/>
    <property type="evidence" value="ECO:0007669"/>
    <property type="project" value="UniProtKB-KW"/>
</dbReference>
<dbReference type="PANTHER" id="PTHR46481:SF10">
    <property type="entry name" value="ZINC FINGER BED DOMAIN-CONTAINING PROTEIN 39"/>
    <property type="match status" value="1"/>
</dbReference>
<gene>
    <name evidence="8" type="ORF">MSAN_02055300</name>
</gene>
<comment type="subcellular location">
    <subcellularLocation>
        <location evidence="1">Nucleus</location>
    </subcellularLocation>
</comment>
<evidence type="ECO:0000256" key="5">
    <source>
        <dbReference type="ARBA" id="ARBA00023242"/>
    </source>
</evidence>
<evidence type="ECO:0000313" key="8">
    <source>
        <dbReference type="EMBL" id="KAF7341582.1"/>
    </source>
</evidence>
<evidence type="ECO:0000313" key="9">
    <source>
        <dbReference type="Proteomes" id="UP000623467"/>
    </source>
</evidence>
<feature type="compositionally biased region" description="Pro residues" evidence="6">
    <location>
        <begin position="650"/>
        <end position="659"/>
    </location>
</feature>
<evidence type="ECO:0000256" key="4">
    <source>
        <dbReference type="ARBA" id="ARBA00022833"/>
    </source>
</evidence>
<feature type="compositionally biased region" description="Low complexity" evidence="6">
    <location>
        <begin position="681"/>
        <end position="690"/>
    </location>
</feature>
<reference evidence="8" key="1">
    <citation type="submission" date="2020-05" db="EMBL/GenBank/DDBJ databases">
        <title>Mycena genomes resolve the evolution of fungal bioluminescence.</title>
        <authorList>
            <person name="Tsai I.J."/>
        </authorList>
    </citation>
    <scope>NUCLEOTIDE SEQUENCE</scope>
    <source>
        <strain evidence="8">160909Yilan</strain>
    </source>
</reference>
<keyword evidence="5" id="KW-0539">Nucleus</keyword>
<dbReference type="GO" id="GO:0005634">
    <property type="term" value="C:nucleus"/>
    <property type="evidence" value="ECO:0007669"/>
    <property type="project" value="UniProtKB-SubCell"/>
</dbReference>
<dbReference type="SUPFAM" id="SSF53098">
    <property type="entry name" value="Ribonuclease H-like"/>
    <property type="match status" value="1"/>
</dbReference>
<dbReference type="InterPro" id="IPR012337">
    <property type="entry name" value="RNaseH-like_sf"/>
</dbReference>
<accession>A0A8H6XIA5</accession>
<dbReference type="EMBL" id="JACAZH010000027">
    <property type="protein sequence ID" value="KAF7341582.1"/>
    <property type="molecule type" value="Genomic_DNA"/>
</dbReference>
<dbReference type="Pfam" id="PF05699">
    <property type="entry name" value="Dimer_Tnp_hAT"/>
    <property type="match status" value="1"/>
</dbReference>
<dbReference type="GO" id="GO:0046983">
    <property type="term" value="F:protein dimerization activity"/>
    <property type="evidence" value="ECO:0007669"/>
    <property type="project" value="InterPro"/>
</dbReference>
<organism evidence="8 9">
    <name type="scientific">Mycena sanguinolenta</name>
    <dbReference type="NCBI Taxonomy" id="230812"/>
    <lineage>
        <taxon>Eukaryota</taxon>
        <taxon>Fungi</taxon>
        <taxon>Dikarya</taxon>
        <taxon>Basidiomycota</taxon>
        <taxon>Agaricomycotina</taxon>
        <taxon>Agaricomycetes</taxon>
        <taxon>Agaricomycetidae</taxon>
        <taxon>Agaricales</taxon>
        <taxon>Marasmiineae</taxon>
        <taxon>Mycenaceae</taxon>
        <taxon>Mycena</taxon>
    </lineage>
</organism>
<feature type="region of interest" description="Disordered" evidence="6">
    <location>
        <begin position="1"/>
        <end position="58"/>
    </location>
</feature>
<dbReference type="InterPro" id="IPR008906">
    <property type="entry name" value="HATC_C_dom"/>
</dbReference>
<keyword evidence="9" id="KW-1185">Reference proteome</keyword>
<feature type="compositionally biased region" description="Polar residues" evidence="6">
    <location>
        <begin position="1"/>
        <end position="14"/>
    </location>
</feature>
<dbReference type="InterPro" id="IPR052035">
    <property type="entry name" value="ZnF_BED_domain_contain"/>
</dbReference>
<dbReference type="AlphaFoldDB" id="A0A8H6XIA5"/>
<evidence type="ECO:0000256" key="6">
    <source>
        <dbReference type="SAM" id="MobiDB-lite"/>
    </source>
</evidence>
<evidence type="ECO:0000256" key="2">
    <source>
        <dbReference type="ARBA" id="ARBA00022723"/>
    </source>
</evidence>
<feature type="region of interest" description="Disordered" evidence="6">
    <location>
        <begin position="646"/>
        <end position="692"/>
    </location>
</feature>
<evidence type="ECO:0000256" key="1">
    <source>
        <dbReference type="ARBA" id="ARBA00004123"/>
    </source>
</evidence>